<dbReference type="Proteomes" id="UP000018936">
    <property type="component" value="Unassembled WGS sequence"/>
</dbReference>
<dbReference type="AlphaFoldDB" id="V8PHH4"/>
<feature type="region of interest" description="Disordered" evidence="1">
    <location>
        <begin position="394"/>
        <end position="415"/>
    </location>
</feature>
<comment type="caution">
    <text evidence="2">The sequence shown here is derived from an EMBL/GenBank/DDBJ whole genome shotgun (WGS) entry which is preliminary data.</text>
</comment>
<evidence type="ECO:0000313" key="2">
    <source>
        <dbReference type="EMBL" id="ETE73463.1"/>
    </source>
</evidence>
<feature type="compositionally biased region" description="Basic and acidic residues" evidence="1">
    <location>
        <begin position="482"/>
        <end position="552"/>
    </location>
</feature>
<accession>V8PHH4</accession>
<reference evidence="2 3" key="1">
    <citation type="journal article" date="2013" name="Proc. Natl. Acad. Sci. U.S.A.">
        <title>The king cobra genome reveals dynamic gene evolution and adaptation in the snake venom system.</title>
        <authorList>
            <person name="Vonk F.J."/>
            <person name="Casewell N.R."/>
            <person name="Henkel C.V."/>
            <person name="Heimberg A.M."/>
            <person name="Jansen H.J."/>
            <person name="McCleary R.J."/>
            <person name="Kerkkamp H.M."/>
            <person name="Vos R.A."/>
            <person name="Guerreiro I."/>
            <person name="Calvete J.J."/>
            <person name="Wuster W."/>
            <person name="Woods A.E."/>
            <person name="Logan J.M."/>
            <person name="Harrison R.A."/>
            <person name="Castoe T.A."/>
            <person name="de Koning A.P."/>
            <person name="Pollock D.D."/>
            <person name="Yandell M."/>
            <person name="Calderon D."/>
            <person name="Renjifo C."/>
            <person name="Currier R.B."/>
            <person name="Salgado D."/>
            <person name="Pla D."/>
            <person name="Sanz L."/>
            <person name="Hyder A.S."/>
            <person name="Ribeiro J.M."/>
            <person name="Arntzen J.W."/>
            <person name="van den Thillart G.E."/>
            <person name="Boetzer M."/>
            <person name="Pirovano W."/>
            <person name="Dirks R.P."/>
            <person name="Spaink H.P."/>
            <person name="Duboule D."/>
            <person name="McGlinn E."/>
            <person name="Kini R.M."/>
            <person name="Richardson M.K."/>
        </authorList>
    </citation>
    <scope>NUCLEOTIDE SEQUENCE</scope>
    <source>
        <tissue evidence="2">Blood</tissue>
    </source>
</reference>
<gene>
    <name evidence="2" type="primary">Srst</name>
    <name evidence="2" type="ORF">L345_00706</name>
</gene>
<name>V8PHH4_OPHHA</name>
<sequence length="565" mass="61763">MLSVWPGSIELVVTIPGSSENHLYCACATLCTCVTITDAFFPTHPAQSLLIAHVRSAAAAVTCQPAIAVSEALQAPVAYMPLPAPVESRLLGWPQPPPLLPDSRAGLGCHCHAAALSTHGLASFPSNHPCLACLATSAVAPCDTHGLASFPSHLPGLLVVKRKPASRPHLDSPQLHDAMPPISSLACCPFPAAPSLCHPLACTLWLNEGCCCENDVTALPSPPSALSSSPWNSHSGSPHLAKTLGPLREGRCGQLSLVLPSCLLHTHPSSLWKQQVGHWQAFPRWQGGSLFSHRIVQIRQGGQWPQTRQTLPGGCDGQELARRRGGVLVFGIPFEFIFQVVPWPAGFGSLQGEAAAFADREVAGTAALGHAWGWCHIFRGLCLSHGHLFQRHRSGQGLTSQPLQETPMPGNHRDPRLPLRTLTDLRWPWHGLLFLVVGPSSTTLHPAQPVAALVVPALPAGGQRRMARATAGKAHSWEVTLEGEREGGRERIERGREREKEERKREKERERREREGEKGEEGKREEERGKEEEREKKEGEERERGKEKEEARKKKKKGERKEEKR</sequence>
<dbReference type="EMBL" id="AZIM01000089">
    <property type="protein sequence ID" value="ETE73463.1"/>
    <property type="molecule type" value="Genomic_DNA"/>
</dbReference>
<feature type="non-terminal residue" evidence="2">
    <location>
        <position position="1"/>
    </location>
</feature>
<proteinExistence type="predicted"/>
<feature type="region of interest" description="Disordered" evidence="1">
    <location>
        <begin position="466"/>
        <end position="565"/>
    </location>
</feature>
<protein>
    <submittedName>
        <fullName evidence="2">Octapeptide-repeat protein T2</fullName>
    </submittedName>
</protein>
<evidence type="ECO:0000256" key="1">
    <source>
        <dbReference type="SAM" id="MobiDB-lite"/>
    </source>
</evidence>
<evidence type="ECO:0000313" key="3">
    <source>
        <dbReference type="Proteomes" id="UP000018936"/>
    </source>
</evidence>
<keyword evidence="3" id="KW-1185">Reference proteome</keyword>
<organism evidence="2 3">
    <name type="scientific">Ophiophagus hannah</name>
    <name type="common">King cobra</name>
    <name type="synonym">Naja hannah</name>
    <dbReference type="NCBI Taxonomy" id="8665"/>
    <lineage>
        <taxon>Eukaryota</taxon>
        <taxon>Metazoa</taxon>
        <taxon>Chordata</taxon>
        <taxon>Craniata</taxon>
        <taxon>Vertebrata</taxon>
        <taxon>Euteleostomi</taxon>
        <taxon>Lepidosauria</taxon>
        <taxon>Squamata</taxon>
        <taxon>Bifurcata</taxon>
        <taxon>Unidentata</taxon>
        <taxon>Episquamata</taxon>
        <taxon>Toxicofera</taxon>
        <taxon>Serpentes</taxon>
        <taxon>Colubroidea</taxon>
        <taxon>Elapidae</taxon>
        <taxon>Elapinae</taxon>
        <taxon>Ophiophagus</taxon>
    </lineage>
</organism>